<sequence>MTEPTPSGRDALRTLLMSLLTAPVFIVIAVFLIVGGIGDHELPPVWLTVGLLALVAAAVGLARFLGDQLPAIAIGTARDEAMARALNAFRANVMVRYAVLEAPVLIGVVVSFLVDHGAWPLLIAGVPSIIAMFALLWPSEASFERAERRLDRDGGRSYLREAS</sequence>
<evidence type="ECO:0000313" key="2">
    <source>
        <dbReference type="EMBL" id="TSD65395.1"/>
    </source>
</evidence>
<keyword evidence="1" id="KW-0812">Transmembrane</keyword>
<keyword evidence="1" id="KW-0472">Membrane</keyword>
<dbReference type="RefSeq" id="WP_143911521.1">
    <property type="nucleotide sequence ID" value="NZ_VLNT01000002.1"/>
</dbReference>
<feature type="transmembrane region" description="Helical" evidence="1">
    <location>
        <begin position="44"/>
        <end position="65"/>
    </location>
</feature>
<evidence type="ECO:0000313" key="3">
    <source>
        <dbReference type="Proteomes" id="UP000316988"/>
    </source>
</evidence>
<dbReference type="EMBL" id="VLNT01000002">
    <property type="protein sequence ID" value="TSD65395.1"/>
    <property type="molecule type" value="Genomic_DNA"/>
</dbReference>
<keyword evidence="1" id="KW-1133">Transmembrane helix</keyword>
<keyword evidence="3" id="KW-1185">Reference proteome</keyword>
<gene>
    <name evidence="2" type="ORF">FNM00_02900</name>
</gene>
<organism evidence="2 3">
    <name type="scientific">Aeromicrobium piscarium</name>
    <dbReference type="NCBI Taxonomy" id="2590901"/>
    <lineage>
        <taxon>Bacteria</taxon>
        <taxon>Bacillati</taxon>
        <taxon>Actinomycetota</taxon>
        <taxon>Actinomycetes</taxon>
        <taxon>Propionibacteriales</taxon>
        <taxon>Nocardioidaceae</taxon>
        <taxon>Aeromicrobium</taxon>
    </lineage>
</organism>
<name>A0A554SGC3_9ACTN</name>
<accession>A0A554SGC3</accession>
<evidence type="ECO:0000256" key="1">
    <source>
        <dbReference type="SAM" id="Phobius"/>
    </source>
</evidence>
<dbReference type="Proteomes" id="UP000316988">
    <property type="component" value="Unassembled WGS sequence"/>
</dbReference>
<comment type="caution">
    <text evidence="2">The sequence shown here is derived from an EMBL/GenBank/DDBJ whole genome shotgun (WGS) entry which is preliminary data.</text>
</comment>
<feature type="transmembrane region" description="Helical" evidence="1">
    <location>
        <begin position="94"/>
        <end position="113"/>
    </location>
</feature>
<reference evidence="2 3" key="1">
    <citation type="submission" date="2019-07" db="EMBL/GenBank/DDBJ databases">
        <authorList>
            <person name="Zhao L.H."/>
        </authorList>
    </citation>
    <scope>NUCLEOTIDE SEQUENCE [LARGE SCALE GENOMIC DNA]</scope>
    <source>
        <strain evidence="2 3">Co35</strain>
    </source>
</reference>
<dbReference type="AlphaFoldDB" id="A0A554SGC3"/>
<feature type="transmembrane region" description="Helical" evidence="1">
    <location>
        <begin position="119"/>
        <end position="139"/>
    </location>
</feature>
<protein>
    <submittedName>
        <fullName evidence="2">Uncharacterized protein</fullName>
    </submittedName>
</protein>
<dbReference type="OrthoDB" id="3747626at2"/>
<feature type="transmembrane region" description="Helical" evidence="1">
    <location>
        <begin position="12"/>
        <end position="38"/>
    </location>
</feature>
<proteinExistence type="predicted"/>